<keyword evidence="3" id="KW-0378">Hydrolase</keyword>
<name>A0ABD5RM18_9EURY</name>
<gene>
    <name evidence="6" type="ORF">ACFPYI_09870</name>
</gene>
<keyword evidence="1" id="KW-0540">Nuclease</keyword>
<dbReference type="InterPro" id="IPR035437">
    <property type="entry name" value="SNase_OB-fold_sf"/>
</dbReference>
<evidence type="ECO:0000313" key="6">
    <source>
        <dbReference type="EMBL" id="MFC5971637.1"/>
    </source>
</evidence>
<dbReference type="PROSITE" id="PS50830">
    <property type="entry name" value="TNASE_3"/>
    <property type="match status" value="1"/>
</dbReference>
<dbReference type="PANTHER" id="PTHR12302:SF3">
    <property type="entry name" value="SERINE_THREONINE-PROTEIN KINASE 31"/>
    <property type="match status" value="1"/>
</dbReference>
<evidence type="ECO:0000256" key="3">
    <source>
        <dbReference type="ARBA" id="ARBA00022801"/>
    </source>
</evidence>
<evidence type="ECO:0000259" key="4">
    <source>
        <dbReference type="PROSITE" id="PS50830"/>
    </source>
</evidence>
<dbReference type="SUPFAM" id="SSF50199">
    <property type="entry name" value="Staphylococcal nuclease"/>
    <property type="match status" value="1"/>
</dbReference>
<dbReference type="Proteomes" id="UP001596099">
    <property type="component" value="Unassembled WGS sequence"/>
</dbReference>
<evidence type="ECO:0000259" key="5">
    <source>
        <dbReference type="PROSITE" id="PS51841"/>
    </source>
</evidence>
<comment type="caution">
    <text evidence="6">The sequence shown here is derived from an EMBL/GenBank/DDBJ whole genome shotgun (WGS) entry which is preliminary data.</text>
</comment>
<reference evidence="6 7" key="1">
    <citation type="journal article" date="2019" name="Int. J. Syst. Evol. Microbiol.">
        <title>The Global Catalogue of Microorganisms (GCM) 10K type strain sequencing project: providing services to taxonomists for standard genome sequencing and annotation.</title>
        <authorList>
            <consortium name="The Broad Institute Genomics Platform"/>
            <consortium name="The Broad Institute Genome Sequencing Center for Infectious Disease"/>
            <person name="Wu L."/>
            <person name="Ma J."/>
        </authorList>
    </citation>
    <scope>NUCLEOTIDE SEQUENCE [LARGE SCALE GENOMIC DNA]</scope>
    <source>
        <strain evidence="6 7">CGMCC 1.12543</strain>
    </source>
</reference>
<dbReference type="SMART" id="SM00318">
    <property type="entry name" value="SNc"/>
    <property type="match status" value="1"/>
</dbReference>
<keyword evidence="7" id="KW-1185">Reference proteome</keyword>
<dbReference type="InterPro" id="IPR016071">
    <property type="entry name" value="Staphylococal_nuclease_OB-fold"/>
</dbReference>
<dbReference type="PROSITE" id="PS51841">
    <property type="entry name" value="LTD"/>
    <property type="match status" value="1"/>
</dbReference>
<accession>A0ABD5RM18</accession>
<dbReference type="Pfam" id="PF00932">
    <property type="entry name" value="LTD"/>
    <property type="match status" value="1"/>
</dbReference>
<feature type="domain" description="LTD" evidence="5">
    <location>
        <begin position="411"/>
        <end position="536"/>
    </location>
</feature>
<dbReference type="PROSITE" id="PS01123">
    <property type="entry name" value="TNASE_1"/>
    <property type="match status" value="1"/>
</dbReference>
<dbReference type="SUPFAM" id="SSF74853">
    <property type="entry name" value="Lamin A/C globular tail domain"/>
    <property type="match status" value="1"/>
</dbReference>
<dbReference type="Gene3D" id="2.40.50.90">
    <property type="match status" value="1"/>
</dbReference>
<evidence type="ECO:0000313" key="7">
    <source>
        <dbReference type="Proteomes" id="UP001596099"/>
    </source>
</evidence>
<dbReference type="InterPro" id="IPR002071">
    <property type="entry name" value="Thermonucl_AS"/>
</dbReference>
<dbReference type="PANTHER" id="PTHR12302">
    <property type="entry name" value="EBNA2 BINDING PROTEIN P100"/>
    <property type="match status" value="1"/>
</dbReference>
<dbReference type="InterPro" id="IPR036415">
    <property type="entry name" value="Lamin_tail_dom_sf"/>
</dbReference>
<dbReference type="EMBL" id="JBHSQH010000001">
    <property type="protein sequence ID" value="MFC5971637.1"/>
    <property type="molecule type" value="Genomic_DNA"/>
</dbReference>
<keyword evidence="2" id="KW-0255">Endonuclease</keyword>
<sequence length="536" mass="58621">MPERIAAGTSHRVDVVDVTDGDTVDVQFPDGGEEEVRIIGLDTPETKRNQRFERVQEWEGIEDPQTLVEWGEEAKAFARERLSGATVTLSFDPSEPVRDQFGRLLCYLEYDRDGGRTFYNRELLAEGLARVYDSGVTNHDAFRAVEREARDENQGLWTESDPAATPPVRNRAVAEVYVPHPTSVRTDSGPLPQDRAPVKAEASATQELLAADAVSYDDAPIPLVGVDEEARVGMVGGLLPDEIYEGAEGFPVDTSTYEPYVFLTNLLTWLSDREGSVLVDGGHGQFGVDYALSAEDAAYYQRYLEGQGIAFEQRNRLSASFLDRGRTLLVTNPVGRFGAGELDRLREFRDDGGAVVLLGSATAPAFVREHLNEIAAALDSDLRANADRVRDDRHALDDDPTLPTTARFDRSLPLFGAYGAGGAEGQTVALELADVTADPPGDDRDSLAEETVTLANRGDAPLDLTGWALSDLAGRSYAFPDEFELGAGDRVTVHSGAGTDTERDLYWDAGRPVWNNRGDTVVVTDEEDVELLRTTY</sequence>
<dbReference type="Pfam" id="PF00565">
    <property type="entry name" value="SNase"/>
    <property type="match status" value="1"/>
</dbReference>
<proteinExistence type="predicted"/>
<protein>
    <submittedName>
        <fullName evidence="6">Lamin tail domain-containing protein</fullName>
    </submittedName>
</protein>
<evidence type="ECO:0000256" key="1">
    <source>
        <dbReference type="ARBA" id="ARBA00022722"/>
    </source>
</evidence>
<organism evidence="6 7">
    <name type="scientific">Halomarina salina</name>
    <dbReference type="NCBI Taxonomy" id="1872699"/>
    <lineage>
        <taxon>Archaea</taxon>
        <taxon>Methanobacteriati</taxon>
        <taxon>Methanobacteriota</taxon>
        <taxon>Stenosarchaea group</taxon>
        <taxon>Halobacteria</taxon>
        <taxon>Halobacteriales</taxon>
        <taxon>Natronomonadaceae</taxon>
        <taxon>Halomarina</taxon>
    </lineage>
</organism>
<dbReference type="GO" id="GO:0016787">
    <property type="term" value="F:hydrolase activity"/>
    <property type="evidence" value="ECO:0007669"/>
    <property type="project" value="UniProtKB-KW"/>
</dbReference>
<dbReference type="InterPro" id="IPR001322">
    <property type="entry name" value="Lamin_tail_dom"/>
</dbReference>
<dbReference type="Gene3D" id="2.60.40.1260">
    <property type="entry name" value="Lamin Tail domain"/>
    <property type="match status" value="1"/>
</dbReference>
<dbReference type="AlphaFoldDB" id="A0ABD5RM18"/>
<dbReference type="GO" id="GO:0004519">
    <property type="term" value="F:endonuclease activity"/>
    <property type="evidence" value="ECO:0007669"/>
    <property type="project" value="UniProtKB-KW"/>
</dbReference>
<feature type="domain" description="TNase-like" evidence="4">
    <location>
        <begin position="9"/>
        <end position="159"/>
    </location>
</feature>
<dbReference type="RefSeq" id="WP_247414527.1">
    <property type="nucleotide sequence ID" value="NZ_JALLGW010000001.1"/>
</dbReference>
<evidence type="ECO:0000256" key="2">
    <source>
        <dbReference type="ARBA" id="ARBA00022759"/>
    </source>
</evidence>